<keyword evidence="5" id="KW-0460">Magnesium</keyword>
<dbReference type="GO" id="GO:0006166">
    <property type="term" value="P:purine ribonucleoside salvage"/>
    <property type="evidence" value="ECO:0007669"/>
    <property type="project" value="TreeGrafter"/>
</dbReference>
<comment type="similarity">
    <text evidence="2">Belongs to the phosphohexose mutase family.</text>
</comment>
<evidence type="ECO:0000259" key="10">
    <source>
        <dbReference type="Pfam" id="PF02880"/>
    </source>
</evidence>
<keyword evidence="4" id="KW-0479">Metal-binding</keyword>
<dbReference type="InterPro" id="IPR036900">
    <property type="entry name" value="A-D-PHexomutase_C_sf"/>
</dbReference>
<dbReference type="Gene3D" id="3.30.310.50">
    <property type="entry name" value="Alpha-D-phosphohexomutase, C-terminal domain"/>
    <property type="match status" value="1"/>
</dbReference>
<protein>
    <recommendedName>
        <fullName evidence="12">Phosphomannomutase</fullName>
    </recommendedName>
</protein>
<evidence type="ECO:0000256" key="6">
    <source>
        <dbReference type="ARBA" id="ARBA00023235"/>
    </source>
</evidence>
<comment type="cofactor">
    <cofactor evidence="1">
        <name>Mg(2+)</name>
        <dbReference type="ChEBI" id="CHEBI:18420"/>
    </cofactor>
</comment>
<evidence type="ECO:0000259" key="7">
    <source>
        <dbReference type="Pfam" id="PF00408"/>
    </source>
</evidence>
<dbReference type="Gene3D" id="3.40.120.10">
    <property type="entry name" value="Alpha-D-Glucose-1,6-Bisphosphate, subunit A, domain 3"/>
    <property type="match status" value="3"/>
</dbReference>
<evidence type="ECO:0000259" key="8">
    <source>
        <dbReference type="Pfam" id="PF02878"/>
    </source>
</evidence>
<proteinExistence type="inferred from homology"/>
<feature type="domain" description="Alpha-D-phosphohexomutase C-terminal" evidence="7">
    <location>
        <begin position="443"/>
        <end position="463"/>
    </location>
</feature>
<dbReference type="SUPFAM" id="SSF53738">
    <property type="entry name" value="Phosphoglucomutase, first 3 domains"/>
    <property type="match status" value="3"/>
</dbReference>
<dbReference type="PANTHER" id="PTHR45745">
    <property type="entry name" value="PHOSPHOMANNOMUTASE 45A"/>
    <property type="match status" value="1"/>
</dbReference>
<evidence type="ECO:0000256" key="5">
    <source>
        <dbReference type="ARBA" id="ARBA00022842"/>
    </source>
</evidence>
<dbReference type="GO" id="GO:0008973">
    <property type="term" value="F:phosphopentomutase activity"/>
    <property type="evidence" value="ECO:0007669"/>
    <property type="project" value="TreeGrafter"/>
</dbReference>
<dbReference type="InterPro" id="IPR005845">
    <property type="entry name" value="A-D-PHexomutase_a/b/a-II"/>
</dbReference>
<evidence type="ECO:0000256" key="4">
    <source>
        <dbReference type="ARBA" id="ARBA00022723"/>
    </source>
</evidence>
<evidence type="ECO:0000259" key="9">
    <source>
        <dbReference type="Pfam" id="PF02879"/>
    </source>
</evidence>
<reference evidence="11" key="1">
    <citation type="submission" date="2018-05" db="EMBL/GenBank/DDBJ databases">
        <authorList>
            <person name="Lanie J.A."/>
            <person name="Ng W.-L."/>
            <person name="Kazmierczak K.M."/>
            <person name="Andrzejewski T.M."/>
            <person name="Davidsen T.M."/>
            <person name="Wayne K.J."/>
            <person name="Tettelin H."/>
            <person name="Glass J.I."/>
            <person name="Rusch D."/>
            <person name="Podicherti R."/>
            <person name="Tsui H.-C.T."/>
            <person name="Winkler M.E."/>
        </authorList>
    </citation>
    <scope>NUCLEOTIDE SEQUENCE</scope>
</reference>
<evidence type="ECO:0008006" key="12">
    <source>
        <dbReference type="Google" id="ProtNLM"/>
    </source>
</evidence>
<dbReference type="GO" id="GO:0046872">
    <property type="term" value="F:metal ion binding"/>
    <property type="evidence" value="ECO:0007669"/>
    <property type="project" value="UniProtKB-KW"/>
</dbReference>
<dbReference type="InterPro" id="IPR005846">
    <property type="entry name" value="A-D-PHexomutase_a/b/a-III"/>
</dbReference>
<dbReference type="AlphaFoldDB" id="A0A381T657"/>
<dbReference type="PANTHER" id="PTHR45745:SF1">
    <property type="entry name" value="PHOSPHOGLUCOMUTASE 2B-RELATED"/>
    <property type="match status" value="1"/>
</dbReference>
<sequence length="499" mass="52546">MRMNRVLVRSVAAAVAEVLLATAESDPPLVVVGFDARHQSDDFATDTARVLAARGVGSLVLPGPLPTPVLAHAVRESGADAGVMATASHNPAADGGYKVYWGDGAQIVPPIDAKISAAIDDACLPSDDDLADNDHPLIGRADDTVTDRYVDLAASVVRPGGPRRLSVVYTPLHGVGRDVLEAAFERAGFDPPTVVPVQADPDPDFPTVAFPNPEEPGALDAALDLGAETGADLVLANDPDADRLAVAVPDRGSWRVLTGDEVGTLLAEHVLAGGTGRDRLVVSTVVSSRMLVRIAAYHGVHHAETLTGFKWIVRPGLADRSRRFVFGYEEALGYAVGDAVRDKDGITAALLFAELAATARVEGRTVCDLLDDLWRRHGVHRTGLLTRRFDGPDAVTSMADLMLTMRDAPPAVLAGRPVTAVVDLARSDTGLPPTDAVILEVTGGRVVVRPSGTEPMVKVYVEAVAVVDGDLRDAERSATDGLEALLTALTAWLDDKADR</sequence>
<dbReference type="EMBL" id="UINC01003899">
    <property type="protein sequence ID" value="SVA10167.1"/>
    <property type="molecule type" value="Genomic_DNA"/>
</dbReference>
<evidence type="ECO:0000256" key="3">
    <source>
        <dbReference type="ARBA" id="ARBA00022553"/>
    </source>
</evidence>
<dbReference type="SUPFAM" id="SSF55957">
    <property type="entry name" value="Phosphoglucomutase, C-terminal domain"/>
    <property type="match status" value="1"/>
</dbReference>
<evidence type="ECO:0000256" key="1">
    <source>
        <dbReference type="ARBA" id="ARBA00001946"/>
    </source>
</evidence>
<evidence type="ECO:0000313" key="11">
    <source>
        <dbReference type="EMBL" id="SVA10167.1"/>
    </source>
</evidence>
<dbReference type="InterPro" id="IPR016055">
    <property type="entry name" value="A-D-PHexomutase_a/b/a-I/II/III"/>
</dbReference>
<keyword evidence="6" id="KW-0413">Isomerase</keyword>
<accession>A0A381T657</accession>
<dbReference type="Pfam" id="PF02880">
    <property type="entry name" value="PGM_PMM_III"/>
    <property type="match status" value="1"/>
</dbReference>
<dbReference type="Pfam" id="PF00408">
    <property type="entry name" value="PGM_PMM_IV"/>
    <property type="match status" value="1"/>
</dbReference>
<keyword evidence="3" id="KW-0597">Phosphoprotein</keyword>
<dbReference type="GO" id="GO:0005975">
    <property type="term" value="P:carbohydrate metabolic process"/>
    <property type="evidence" value="ECO:0007669"/>
    <property type="project" value="InterPro"/>
</dbReference>
<dbReference type="InterPro" id="IPR005843">
    <property type="entry name" value="A-D-PHexomutase_C"/>
</dbReference>
<evidence type="ECO:0000256" key="2">
    <source>
        <dbReference type="ARBA" id="ARBA00010231"/>
    </source>
</evidence>
<gene>
    <name evidence="11" type="ORF">METZ01_LOCUS63021</name>
</gene>
<dbReference type="CDD" id="cd05799">
    <property type="entry name" value="PGM2"/>
    <property type="match status" value="1"/>
</dbReference>
<organism evidence="11">
    <name type="scientific">marine metagenome</name>
    <dbReference type="NCBI Taxonomy" id="408172"/>
    <lineage>
        <taxon>unclassified sequences</taxon>
        <taxon>metagenomes</taxon>
        <taxon>ecological metagenomes</taxon>
    </lineage>
</organism>
<feature type="domain" description="Alpha-D-phosphohexomutase alpha/beta/alpha" evidence="8">
    <location>
        <begin position="3"/>
        <end position="120"/>
    </location>
</feature>
<feature type="domain" description="Alpha-D-phosphohexomutase alpha/beta/alpha" evidence="9">
    <location>
        <begin position="148"/>
        <end position="247"/>
    </location>
</feature>
<dbReference type="Pfam" id="PF02879">
    <property type="entry name" value="PGM_PMM_II"/>
    <property type="match status" value="1"/>
</dbReference>
<feature type="domain" description="Alpha-D-phosphohexomutase alpha/beta/alpha" evidence="10">
    <location>
        <begin position="258"/>
        <end position="376"/>
    </location>
</feature>
<dbReference type="Pfam" id="PF02878">
    <property type="entry name" value="PGM_PMM_I"/>
    <property type="match status" value="1"/>
</dbReference>
<dbReference type="InterPro" id="IPR005844">
    <property type="entry name" value="A-D-PHexomutase_a/b/a-I"/>
</dbReference>
<name>A0A381T657_9ZZZZ</name>